<dbReference type="SUPFAM" id="SSF55120">
    <property type="entry name" value="Pseudouridine synthase"/>
    <property type="match status" value="1"/>
</dbReference>
<dbReference type="PANTHER" id="PTHR21600">
    <property type="entry name" value="MITOCHONDRIAL RNA PSEUDOURIDINE SYNTHASE"/>
    <property type="match status" value="1"/>
</dbReference>
<dbReference type="Proteomes" id="UP000198773">
    <property type="component" value="Unassembled WGS sequence"/>
</dbReference>
<dbReference type="GO" id="GO:0003723">
    <property type="term" value="F:RNA binding"/>
    <property type="evidence" value="ECO:0007669"/>
    <property type="project" value="InterPro"/>
</dbReference>
<sequence length="216" mass="24915">MLMDYQPPLQPYLDIQYQDEDILVLNKPSGLLSVPGKAPEHLDSLSWRVQRVFPTARVVHRLDMATSGLVVMAMHLQSQRHLNRQFAERQVQKRYIAWLEGQLTIQKGTIEVPLICDWPKRPQQKVCFLHGKPACTHFRLLTHNDTASKVALIPVTGRSHQLRVHMQWLGHPIIGDKFYSKQSTPSAQRLLLHAESLGFRHPVHGNWLQFHSDCVF</sequence>
<dbReference type="PROSITE" id="PS01129">
    <property type="entry name" value="PSI_RLU"/>
    <property type="match status" value="1"/>
</dbReference>
<dbReference type="InterPro" id="IPR006145">
    <property type="entry name" value="PsdUridine_synth_RsuA/RluA"/>
</dbReference>
<dbReference type="STRING" id="152573.SAMN04488051_101431"/>
<dbReference type="GO" id="GO:0009982">
    <property type="term" value="F:pseudouridine synthase activity"/>
    <property type="evidence" value="ECO:0007669"/>
    <property type="project" value="InterPro"/>
</dbReference>
<name>A0A1H3XWA7_ALKAM</name>
<evidence type="ECO:0000259" key="1">
    <source>
        <dbReference type="Pfam" id="PF00849"/>
    </source>
</evidence>
<protein>
    <submittedName>
        <fullName evidence="2">tRNA pseudouridine32 synthase / 23S rRNA pseudouridine746 synthase</fullName>
    </submittedName>
</protein>
<dbReference type="GO" id="GO:0000455">
    <property type="term" value="P:enzyme-directed rRNA pseudouridine synthesis"/>
    <property type="evidence" value="ECO:0007669"/>
    <property type="project" value="TreeGrafter"/>
</dbReference>
<gene>
    <name evidence="2" type="ORF">SAMN04488051_101431</name>
</gene>
<dbReference type="InterPro" id="IPR020103">
    <property type="entry name" value="PsdUridine_synth_cat_dom_sf"/>
</dbReference>
<dbReference type="AlphaFoldDB" id="A0A1H3XWA7"/>
<accession>A0A1H3XWA7</accession>
<feature type="domain" description="Pseudouridine synthase RsuA/RluA-like" evidence="1">
    <location>
        <begin position="21"/>
        <end position="167"/>
    </location>
</feature>
<evidence type="ECO:0000313" key="2">
    <source>
        <dbReference type="EMBL" id="SEA03739.1"/>
    </source>
</evidence>
<proteinExistence type="predicted"/>
<dbReference type="EMBL" id="FNRM01000001">
    <property type="protein sequence ID" value="SEA03739.1"/>
    <property type="molecule type" value="Genomic_DNA"/>
</dbReference>
<dbReference type="OrthoDB" id="9807829at2"/>
<dbReference type="PANTHER" id="PTHR21600:SF89">
    <property type="entry name" value="RIBOSOMAL LARGE SUBUNIT PSEUDOURIDINE SYNTHASE A"/>
    <property type="match status" value="1"/>
</dbReference>
<dbReference type="Pfam" id="PF00849">
    <property type="entry name" value="PseudoU_synth_2"/>
    <property type="match status" value="1"/>
</dbReference>
<dbReference type="RefSeq" id="WP_091338733.1">
    <property type="nucleotide sequence ID" value="NZ_FNRM01000001.1"/>
</dbReference>
<keyword evidence="3" id="KW-1185">Reference proteome</keyword>
<evidence type="ECO:0000313" key="3">
    <source>
        <dbReference type="Proteomes" id="UP000198773"/>
    </source>
</evidence>
<dbReference type="InterPro" id="IPR050188">
    <property type="entry name" value="RluA_PseudoU_synthase"/>
</dbReference>
<dbReference type="Gene3D" id="3.30.2350.10">
    <property type="entry name" value="Pseudouridine synthase"/>
    <property type="match status" value="1"/>
</dbReference>
<dbReference type="GO" id="GO:0140098">
    <property type="term" value="F:catalytic activity, acting on RNA"/>
    <property type="evidence" value="ECO:0007669"/>
    <property type="project" value="UniProtKB-ARBA"/>
</dbReference>
<reference evidence="2 3" key="1">
    <citation type="submission" date="2016-10" db="EMBL/GenBank/DDBJ databases">
        <authorList>
            <person name="de Groot N.N."/>
        </authorList>
    </citation>
    <scope>NUCLEOTIDE SEQUENCE [LARGE SCALE GENOMIC DNA]</scope>
    <source>
        <strain evidence="2 3">CGMCC 1.3430</strain>
    </source>
</reference>
<dbReference type="CDD" id="cd02869">
    <property type="entry name" value="PseudoU_synth_RluA_like"/>
    <property type="match status" value="1"/>
</dbReference>
<dbReference type="InterPro" id="IPR006224">
    <property type="entry name" value="PsdUridine_synth_RluA-like_CS"/>
</dbReference>
<organism evidence="2 3">
    <name type="scientific">Alkalimonas amylolytica</name>
    <dbReference type="NCBI Taxonomy" id="152573"/>
    <lineage>
        <taxon>Bacteria</taxon>
        <taxon>Pseudomonadati</taxon>
        <taxon>Pseudomonadota</taxon>
        <taxon>Gammaproteobacteria</taxon>
        <taxon>Alkalimonas</taxon>
    </lineage>
</organism>